<dbReference type="AlphaFoldDB" id="A0A383WNR9"/>
<gene>
    <name evidence="2" type="ORF">BQ4739_LOCUS19213</name>
</gene>
<protein>
    <recommendedName>
        <fullName evidence="4">Secreted protein</fullName>
    </recommendedName>
</protein>
<feature type="non-terminal residue" evidence="2">
    <location>
        <position position="80"/>
    </location>
</feature>
<evidence type="ECO:0000313" key="3">
    <source>
        <dbReference type="Proteomes" id="UP000256970"/>
    </source>
</evidence>
<accession>A0A383WNR9</accession>
<feature type="chain" id="PRO_5017086773" description="Secreted protein" evidence="1">
    <location>
        <begin position="18"/>
        <end position="80"/>
    </location>
</feature>
<feature type="signal peptide" evidence="1">
    <location>
        <begin position="1"/>
        <end position="17"/>
    </location>
</feature>
<sequence>MLAVIVFALLFANIAAASSISRPSRTRPRRRIVAAQQDLACTTDFRQRITRGIVVAVEPSGTGSIATPAAPKYAPITAPT</sequence>
<keyword evidence="3" id="KW-1185">Reference proteome</keyword>
<name>A0A383WNR9_TETOB</name>
<dbReference type="Proteomes" id="UP000256970">
    <property type="component" value="Unassembled WGS sequence"/>
</dbReference>
<reference evidence="2 3" key="1">
    <citation type="submission" date="2016-10" db="EMBL/GenBank/DDBJ databases">
        <authorList>
            <person name="Cai Z."/>
        </authorList>
    </citation>
    <scope>NUCLEOTIDE SEQUENCE [LARGE SCALE GENOMIC DNA]</scope>
</reference>
<dbReference type="EMBL" id="FNXT01001347">
    <property type="protein sequence ID" value="SZX78913.1"/>
    <property type="molecule type" value="Genomic_DNA"/>
</dbReference>
<keyword evidence="1" id="KW-0732">Signal</keyword>
<evidence type="ECO:0000256" key="1">
    <source>
        <dbReference type="SAM" id="SignalP"/>
    </source>
</evidence>
<proteinExistence type="predicted"/>
<evidence type="ECO:0008006" key="4">
    <source>
        <dbReference type="Google" id="ProtNLM"/>
    </source>
</evidence>
<evidence type="ECO:0000313" key="2">
    <source>
        <dbReference type="EMBL" id="SZX78913.1"/>
    </source>
</evidence>
<organism evidence="2 3">
    <name type="scientific">Tetradesmus obliquus</name>
    <name type="common">Green alga</name>
    <name type="synonym">Acutodesmus obliquus</name>
    <dbReference type="NCBI Taxonomy" id="3088"/>
    <lineage>
        <taxon>Eukaryota</taxon>
        <taxon>Viridiplantae</taxon>
        <taxon>Chlorophyta</taxon>
        <taxon>core chlorophytes</taxon>
        <taxon>Chlorophyceae</taxon>
        <taxon>CS clade</taxon>
        <taxon>Sphaeropleales</taxon>
        <taxon>Scenedesmaceae</taxon>
        <taxon>Tetradesmus</taxon>
    </lineage>
</organism>